<dbReference type="AlphaFoldDB" id="I4BFW1"/>
<keyword evidence="1" id="KW-1133">Transmembrane helix</keyword>
<dbReference type="RefSeq" id="WP_014814651.1">
    <property type="nucleotide sequence ID" value="NC_018027.1"/>
</dbReference>
<reference evidence="2 3" key="1">
    <citation type="submission" date="2012-06" db="EMBL/GenBank/DDBJ databases">
        <title>Complete sequence of chromosome of Mycobacterium chubuense NBB4.</title>
        <authorList>
            <consortium name="US DOE Joint Genome Institute"/>
            <person name="Lucas S."/>
            <person name="Han J."/>
            <person name="Lapidus A."/>
            <person name="Cheng J.-F."/>
            <person name="Goodwin L."/>
            <person name="Pitluck S."/>
            <person name="Peters L."/>
            <person name="Mikhailova N."/>
            <person name="Teshima H."/>
            <person name="Detter J.C."/>
            <person name="Han C."/>
            <person name="Tapia R."/>
            <person name="Land M."/>
            <person name="Hauser L."/>
            <person name="Kyrpides N."/>
            <person name="Ivanova N."/>
            <person name="Pagani I."/>
            <person name="Mattes T."/>
            <person name="Holmes A."/>
            <person name="Rutledge P."/>
            <person name="Paulsen I."/>
            <person name="Coleman N."/>
            <person name="Woyke T."/>
        </authorList>
    </citation>
    <scope>NUCLEOTIDE SEQUENCE [LARGE SCALE GENOMIC DNA]</scope>
    <source>
        <strain evidence="2 3">NBB4</strain>
    </source>
</reference>
<feature type="transmembrane region" description="Helical" evidence="1">
    <location>
        <begin position="98"/>
        <end position="118"/>
    </location>
</feature>
<protein>
    <recommendedName>
        <fullName evidence="4">DoxX</fullName>
    </recommendedName>
</protein>
<organism evidence="2 3">
    <name type="scientific">Mycolicibacterium chubuense (strain NBB4)</name>
    <name type="common">Mycobacterium chubuense</name>
    <dbReference type="NCBI Taxonomy" id="710421"/>
    <lineage>
        <taxon>Bacteria</taxon>
        <taxon>Bacillati</taxon>
        <taxon>Actinomycetota</taxon>
        <taxon>Actinomycetes</taxon>
        <taxon>Mycobacteriales</taxon>
        <taxon>Mycobacteriaceae</taxon>
        <taxon>Mycolicibacterium</taxon>
    </lineage>
</organism>
<name>I4BFW1_MYCCN</name>
<gene>
    <name evidence="2" type="ordered locus">Mycch_1366</name>
</gene>
<keyword evidence="1" id="KW-0812">Transmembrane</keyword>
<dbReference type="OrthoDB" id="3218431at2"/>
<keyword evidence="1" id="KW-0472">Membrane</keyword>
<feature type="transmembrane region" description="Helical" evidence="1">
    <location>
        <begin position="62"/>
        <end position="86"/>
    </location>
</feature>
<accession>I4BFW1</accession>
<dbReference type="Proteomes" id="UP000006057">
    <property type="component" value="Chromosome"/>
</dbReference>
<dbReference type="eggNOG" id="ENOG5033AWP">
    <property type="taxonomic scope" value="Bacteria"/>
</dbReference>
<sequence length="140" mass="14356" precursor="true">MRAGLRAGISLTLAVSGLVHAELYVHGYRFVPTVGPAFLAQASVFIALAILIALGGPRWLQLLAAVGAGASLAAFALSRTVGFTGFVEHGWQPAPQTVVAVVAEVLTVALCGVSLLPVRRGAPTGLAEQAPAGQHEKRPV</sequence>
<dbReference type="PATRIC" id="fig|710421.3.peg.1366"/>
<feature type="transmembrane region" description="Helical" evidence="1">
    <location>
        <begin position="37"/>
        <end position="55"/>
    </location>
</feature>
<evidence type="ECO:0000256" key="1">
    <source>
        <dbReference type="SAM" id="Phobius"/>
    </source>
</evidence>
<keyword evidence="3" id="KW-1185">Reference proteome</keyword>
<proteinExistence type="predicted"/>
<dbReference type="HOGENOM" id="CLU_132013_2_0_11"/>
<dbReference type="KEGG" id="mcb:Mycch_1366"/>
<evidence type="ECO:0000313" key="3">
    <source>
        <dbReference type="Proteomes" id="UP000006057"/>
    </source>
</evidence>
<evidence type="ECO:0008006" key="4">
    <source>
        <dbReference type="Google" id="ProtNLM"/>
    </source>
</evidence>
<dbReference type="EMBL" id="CP003053">
    <property type="protein sequence ID" value="AFM16168.1"/>
    <property type="molecule type" value="Genomic_DNA"/>
</dbReference>
<evidence type="ECO:0000313" key="2">
    <source>
        <dbReference type="EMBL" id="AFM16168.1"/>
    </source>
</evidence>
<dbReference type="STRING" id="710421.Mycch_1366"/>